<protein>
    <submittedName>
        <fullName evidence="1">Uncharacterized protein</fullName>
    </submittedName>
</protein>
<keyword evidence="2" id="KW-1185">Reference proteome</keyword>
<sequence>MKQKIQDANIANCKQSRHIGHPAQKVISERTTEKDRFKAQSLEVLRHVIWKYPLSRQSEEEDTRSTGAAAATNPLSYKASLEEVMFFIVGLGLTNVVKVFKMQQIDGVRLEKLRGGSQDRLIRGREGHAPLILAEETRAADILPPTPYEDLAKYSFSSVLEGRCSQNPNQSEVQEPGKILLTHMETLIECKRKIEVFKIPIHAARKVHN</sequence>
<organism evidence="1 2">
    <name type="scientific">Dovyalis caffra</name>
    <dbReference type="NCBI Taxonomy" id="77055"/>
    <lineage>
        <taxon>Eukaryota</taxon>
        <taxon>Viridiplantae</taxon>
        <taxon>Streptophyta</taxon>
        <taxon>Embryophyta</taxon>
        <taxon>Tracheophyta</taxon>
        <taxon>Spermatophyta</taxon>
        <taxon>Magnoliopsida</taxon>
        <taxon>eudicotyledons</taxon>
        <taxon>Gunneridae</taxon>
        <taxon>Pentapetalae</taxon>
        <taxon>rosids</taxon>
        <taxon>fabids</taxon>
        <taxon>Malpighiales</taxon>
        <taxon>Salicaceae</taxon>
        <taxon>Flacourtieae</taxon>
        <taxon>Dovyalis</taxon>
    </lineage>
</organism>
<comment type="caution">
    <text evidence="1">The sequence shown here is derived from an EMBL/GenBank/DDBJ whole genome shotgun (WGS) entry which is preliminary data.</text>
</comment>
<proteinExistence type="predicted"/>
<dbReference type="PANTHER" id="PTHR34967">
    <property type="entry name" value="OS02G0257200 PROTEIN"/>
    <property type="match status" value="1"/>
</dbReference>
<dbReference type="PANTHER" id="PTHR34967:SF1">
    <property type="entry name" value="OS02G0257200 PROTEIN"/>
    <property type="match status" value="1"/>
</dbReference>
<evidence type="ECO:0000313" key="2">
    <source>
        <dbReference type="Proteomes" id="UP001314170"/>
    </source>
</evidence>
<name>A0AAV1QR89_9ROSI</name>
<dbReference type="AlphaFoldDB" id="A0AAV1QR89"/>
<accession>A0AAV1QR89</accession>
<dbReference type="Proteomes" id="UP001314170">
    <property type="component" value="Unassembled WGS sequence"/>
</dbReference>
<reference evidence="1 2" key="1">
    <citation type="submission" date="2024-01" db="EMBL/GenBank/DDBJ databases">
        <authorList>
            <person name="Waweru B."/>
        </authorList>
    </citation>
    <scope>NUCLEOTIDE SEQUENCE [LARGE SCALE GENOMIC DNA]</scope>
</reference>
<evidence type="ECO:0000313" key="1">
    <source>
        <dbReference type="EMBL" id="CAK7324118.1"/>
    </source>
</evidence>
<dbReference type="EMBL" id="CAWUPB010000246">
    <property type="protein sequence ID" value="CAK7324118.1"/>
    <property type="molecule type" value="Genomic_DNA"/>
</dbReference>
<gene>
    <name evidence="1" type="ORF">DCAF_LOCUS1755</name>
</gene>